<protein>
    <recommendedName>
        <fullName evidence="4">DUF4408 domain-containing protein</fullName>
    </recommendedName>
</protein>
<name>A0ABC8UR67_9AQUA</name>
<keyword evidence="1" id="KW-0812">Transmembrane</keyword>
<accession>A0ABC8UR67</accession>
<organism evidence="2 3">
    <name type="scientific">Ilex paraguariensis</name>
    <name type="common">yerba mate</name>
    <dbReference type="NCBI Taxonomy" id="185542"/>
    <lineage>
        <taxon>Eukaryota</taxon>
        <taxon>Viridiplantae</taxon>
        <taxon>Streptophyta</taxon>
        <taxon>Embryophyta</taxon>
        <taxon>Tracheophyta</taxon>
        <taxon>Spermatophyta</taxon>
        <taxon>Magnoliopsida</taxon>
        <taxon>eudicotyledons</taxon>
        <taxon>Gunneridae</taxon>
        <taxon>Pentapetalae</taxon>
        <taxon>asterids</taxon>
        <taxon>campanulids</taxon>
        <taxon>Aquifoliales</taxon>
        <taxon>Aquifoliaceae</taxon>
        <taxon>Ilex</taxon>
    </lineage>
</organism>
<reference evidence="2 3" key="1">
    <citation type="submission" date="2024-02" db="EMBL/GenBank/DDBJ databases">
        <authorList>
            <person name="Vignale AGUSTIN F."/>
            <person name="Sosa J E."/>
            <person name="Modenutti C."/>
        </authorList>
    </citation>
    <scope>NUCLEOTIDE SEQUENCE [LARGE SCALE GENOMIC DNA]</scope>
</reference>
<keyword evidence="1" id="KW-0472">Membrane</keyword>
<evidence type="ECO:0000313" key="2">
    <source>
        <dbReference type="EMBL" id="CAK9183533.1"/>
    </source>
</evidence>
<gene>
    <name evidence="2" type="ORF">ILEXP_LOCUS53801</name>
</gene>
<feature type="transmembrane region" description="Helical" evidence="1">
    <location>
        <begin position="59"/>
        <end position="79"/>
    </location>
</feature>
<keyword evidence="3" id="KW-1185">Reference proteome</keyword>
<dbReference type="EMBL" id="CAUOFW020008669">
    <property type="protein sequence ID" value="CAK9183533.1"/>
    <property type="molecule type" value="Genomic_DNA"/>
</dbReference>
<sequence>MKKIQAMKKYKKQQVLCNLIVYSLTAFTCMLFCSSPFWHPPLRATMNVFLTISLPKMTSLFLGSKFLFILGNLIVIFLVQQSNIFNPDSSSGCDVCYDEYVNRTRTLRNHSPLDKKEERKLVESLENVQGTHEDLDGEELSLPAEELNKRVDDFIARINKQRRLEAVQQFGKRREQRLRIVAECARELGAADVIAIRADVSNVDDCKLVVDETMNRYGCRMAILDVSSANPTQKLGRT</sequence>
<evidence type="ECO:0008006" key="4">
    <source>
        <dbReference type="Google" id="ProtNLM"/>
    </source>
</evidence>
<dbReference type="PANTHER" id="PTHR35762:SF2">
    <property type="entry name" value="TRANSMEMBRANE PROTEIN"/>
    <property type="match status" value="1"/>
</dbReference>
<feature type="transmembrane region" description="Helical" evidence="1">
    <location>
        <begin position="20"/>
        <end position="39"/>
    </location>
</feature>
<dbReference type="AlphaFoldDB" id="A0ABC8UR67"/>
<keyword evidence="1" id="KW-1133">Transmembrane helix</keyword>
<dbReference type="PANTHER" id="PTHR35762">
    <property type="entry name" value="TRANSMEMBRANE PROTEIN"/>
    <property type="match status" value="1"/>
</dbReference>
<evidence type="ECO:0000313" key="3">
    <source>
        <dbReference type="Proteomes" id="UP001642360"/>
    </source>
</evidence>
<proteinExistence type="predicted"/>
<evidence type="ECO:0000256" key="1">
    <source>
        <dbReference type="SAM" id="Phobius"/>
    </source>
</evidence>
<comment type="caution">
    <text evidence="2">The sequence shown here is derived from an EMBL/GenBank/DDBJ whole genome shotgun (WGS) entry which is preliminary data.</text>
</comment>
<dbReference type="Proteomes" id="UP001642360">
    <property type="component" value="Unassembled WGS sequence"/>
</dbReference>